<organism evidence="4">
    <name type="scientific">Caenorhabditis remanei</name>
    <name type="common">Caenorhabditis vulgaris</name>
    <dbReference type="NCBI Taxonomy" id="31234"/>
    <lineage>
        <taxon>Eukaryota</taxon>
        <taxon>Metazoa</taxon>
        <taxon>Ecdysozoa</taxon>
        <taxon>Nematoda</taxon>
        <taxon>Chromadorea</taxon>
        <taxon>Rhabditida</taxon>
        <taxon>Rhabditina</taxon>
        <taxon>Rhabditomorpha</taxon>
        <taxon>Rhabditoidea</taxon>
        <taxon>Rhabditidae</taxon>
        <taxon>Peloderinae</taxon>
        <taxon>Caenorhabditis</taxon>
    </lineage>
</organism>
<dbReference type="Gene3D" id="3.40.30.10">
    <property type="entry name" value="Glutaredoxin"/>
    <property type="match status" value="1"/>
</dbReference>
<proteinExistence type="predicted"/>
<accession>E3LI78</accession>
<dbReference type="InParanoid" id="E3LI78"/>
<evidence type="ECO:0000313" key="3">
    <source>
        <dbReference type="EMBL" id="EFO95554.1"/>
    </source>
</evidence>
<dbReference type="HOGENOM" id="CLU_1095093_0_0_1"/>
<dbReference type="STRING" id="31234.E3LI78"/>
<dbReference type="InterPro" id="IPR002109">
    <property type="entry name" value="Glutaredoxin"/>
</dbReference>
<evidence type="ECO:0000256" key="1">
    <source>
        <dbReference type="ARBA" id="ARBA00023284"/>
    </source>
</evidence>
<gene>
    <name evidence="3" type="ORF">CRE_08901</name>
</gene>
<evidence type="ECO:0000259" key="2">
    <source>
        <dbReference type="Pfam" id="PF00462"/>
    </source>
</evidence>
<evidence type="ECO:0000313" key="4">
    <source>
        <dbReference type="Proteomes" id="UP000008281"/>
    </source>
</evidence>
<dbReference type="OrthoDB" id="5801693at2759"/>
<dbReference type="eggNOG" id="KOG0911">
    <property type="taxonomic scope" value="Eukaryota"/>
</dbReference>
<dbReference type="SUPFAM" id="SSF52833">
    <property type="entry name" value="Thioredoxin-like"/>
    <property type="match status" value="1"/>
</dbReference>
<dbReference type="PANTHER" id="PTHR10293:SF16">
    <property type="entry name" value="GLUTAREDOXIN-RELATED PROTEIN 5, MITOCHONDRIAL"/>
    <property type="match status" value="1"/>
</dbReference>
<feature type="domain" description="Glutaredoxin" evidence="2">
    <location>
        <begin position="222"/>
        <end position="267"/>
    </location>
</feature>
<keyword evidence="1" id="KW-0676">Redox-active center</keyword>
<dbReference type="AlphaFoldDB" id="E3LI78"/>
<dbReference type="PROSITE" id="PS51354">
    <property type="entry name" value="GLUTAREDOXIN_2"/>
    <property type="match status" value="1"/>
</dbReference>
<keyword evidence="4" id="KW-1185">Reference proteome</keyword>
<dbReference type="EMBL" id="DS268409">
    <property type="protein sequence ID" value="EFO95554.1"/>
    <property type="molecule type" value="Genomic_DNA"/>
</dbReference>
<protein>
    <recommendedName>
        <fullName evidence="2">Glutaredoxin domain-containing protein</fullName>
    </recommendedName>
</protein>
<dbReference type="InterPro" id="IPR004480">
    <property type="entry name" value="Monothiol_GRX-rel"/>
</dbReference>
<name>E3LI78_CAERE</name>
<dbReference type="Proteomes" id="UP000008281">
    <property type="component" value="Unassembled WGS sequence"/>
</dbReference>
<dbReference type="OMA" id="MGSYFAK"/>
<dbReference type="CTD" id="9818004"/>
<sequence length="286" mass="33650">MGSYFAKNTSEYGMSSEFETESEEEDLEIKLTILRDAMIHLRVQFLHFQSVYKQSEADLIENDVKALKIIVMVVQNRIEELKSIAVEYTELKNMEVVRQKIEDFDYVVTQVVMEIREFERDNFLIEKLEKLINKLNPFDVPNLQNLDQKTPIHPKEMIKSVMNNDSKKYQEQMKKEKVQSQEENEIRHDNSKILSGHRKIYKIFRKPVVLLVNYLEDSCTLKAMQILNENQIDYSIFDVSTDAEVRLIVKYLSDCETFPQLFVKGNFEKLAGIDSLIETLPKLYVN</sequence>
<dbReference type="GeneID" id="9818004"/>
<dbReference type="Pfam" id="PF00462">
    <property type="entry name" value="Glutaredoxin"/>
    <property type="match status" value="1"/>
</dbReference>
<dbReference type="KEGG" id="crq:GCK72_020264"/>
<dbReference type="InterPro" id="IPR036249">
    <property type="entry name" value="Thioredoxin-like_sf"/>
</dbReference>
<dbReference type="RefSeq" id="XP_003116658.2">
    <property type="nucleotide sequence ID" value="XM_003116610.2"/>
</dbReference>
<reference evidence="3" key="1">
    <citation type="submission" date="2007-07" db="EMBL/GenBank/DDBJ databases">
        <title>PCAP assembly of the Caenorhabditis remanei genome.</title>
        <authorList>
            <consortium name="The Caenorhabditis remanei Sequencing Consortium"/>
            <person name="Wilson R.K."/>
        </authorList>
    </citation>
    <scope>NUCLEOTIDE SEQUENCE [LARGE SCALE GENOMIC DNA]</scope>
    <source>
        <strain evidence="3">PB4641</strain>
    </source>
</reference>
<dbReference type="FunCoup" id="E3LI78">
    <property type="interactions" value="4"/>
</dbReference>
<dbReference type="GO" id="GO:0005759">
    <property type="term" value="C:mitochondrial matrix"/>
    <property type="evidence" value="ECO:0007669"/>
    <property type="project" value="TreeGrafter"/>
</dbReference>
<dbReference type="PANTHER" id="PTHR10293">
    <property type="entry name" value="GLUTAREDOXIN FAMILY MEMBER"/>
    <property type="match status" value="1"/>
</dbReference>